<dbReference type="GO" id="GO:0004519">
    <property type="term" value="F:endonuclease activity"/>
    <property type="evidence" value="ECO:0007669"/>
    <property type="project" value="UniProtKB-KW"/>
</dbReference>
<dbReference type="InterPro" id="IPR001322">
    <property type="entry name" value="Lamin_tail_dom"/>
</dbReference>
<evidence type="ECO:0000313" key="4">
    <source>
        <dbReference type="Proteomes" id="UP000034196"/>
    </source>
</evidence>
<dbReference type="InterPro" id="IPR036691">
    <property type="entry name" value="Endo/exonu/phosph_ase_sf"/>
</dbReference>
<evidence type="ECO:0000259" key="2">
    <source>
        <dbReference type="PROSITE" id="PS51841"/>
    </source>
</evidence>
<dbReference type="InterPro" id="IPR005135">
    <property type="entry name" value="Endo/exonuclease/phosphatase"/>
</dbReference>
<keyword evidence="3" id="KW-0255">Endonuclease</keyword>
<feature type="compositionally biased region" description="Polar residues" evidence="1">
    <location>
        <begin position="667"/>
        <end position="677"/>
    </location>
</feature>
<evidence type="ECO:0000313" key="3">
    <source>
        <dbReference type="EMBL" id="OIJ64180.1"/>
    </source>
</evidence>
<proteinExistence type="predicted"/>
<dbReference type="Pfam" id="PF00932">
    <property type="entry name" value="LTD"/>
    <property type="match status" value="1"/>
</dbReference>
<comment type="caution">
    <text evidence="3">The sequence shown here is derived from an EMBL/GenBank/DDBJ whole genome shotgun (WGS) entry which is preliminary data.</text>
</comment>
<dbReference type="RefSeq" id="WP_046584211.1">
    <property type="nucleotide sequence ID" value="NZ_LAVA02000085.1"/>
</dbReference>
<evidence type="ECO:0000256" key="1">
    <source>
        <dbReference type="SAM" id="MobiDB-lite"/>
    </source>
</evidence>
<dbReference type="CDD" id="cd04486">
    <property type="entry name" value="YhcR_OBF_like"/>
    <property type="match status" value="1"/>
</dbReference>
<name>A0A1J4NRG1_9ACTN</name>
<dbReference type="PANTHER" id="PTHR42834:SF1">
    <property type="entry name" value="ENDONUCLEASE_EXONUCLEASE_PHOSPHATASE FAMILY PROTEIN (AFU_ORTHOLOGUE AFUA_3G09210)"/>
    <property type="match status" value="1"/>
</dbReference>
<feature type="domain" description="LTD" evidence="2">
    <location>
        <begin position="3"/>
        <end position="147"/>
    </location>
</feature>
<protein>
    <submittedName>
        <fullName evidence="3">Endonuclease</fullName>
    </submittedName>
</protein>
<dbReference type="PANTHER" id="PTHR42834">
    <property type="entry name" value="ENDONUCLEASE/EXONUCLEASE/PHOSPHATASE FAMILY PROTEIN (AFU_ORTHOLOGUE AFUA_3G09210)"/>
    <property type="match status" value="1"/>
</dbReference>
<gene>
    <name evidence="3" type="ORF">WN71_030315</name>
</gene>
<keyword evidence="4" id="KW-1185">Reference proteome</keyword>
<keyword evidence="3" id="KW-0540">Nuclease</keyword>
<dbReference type="CDD" id="cd10283">
    <property type="entry name" value="MnuA_DNase1-like"/>
    <property type="match status" value="1"/>
</dbReference>
<dbReference type="PROSITE" id="PS51841">
    <property type="entry name" value="LTD"/>
    <property type="match status" value="1"/>
</dbReference>
<feature type="region of interest" description="Disordered" evidence="1">
    <location>
        <begin position="177"/>
        <end position="235"/>
    </location>
</feature>
<reference evidence="3" key="1">
    <citation type="submission" date="2016-10" db="EMBL/GenBank/DDBJ databases">
        <title>Genome sequence of Streptomyces mangrovisoli MUSC 149.</title>
        <authorList>
            <person name="Lee L.-H."/>
            <person name="Ser H.-L."/>
        </authorList>
    </citation>
    <scope>NUCLEOTIDE SEQUENCE [LARGE SCALE GENOMIC DNA]</scope>
    <source>
        <strain evidence="3">MUSC 149</strain>
    </source>
</reference>
<dbReference type="Pfam" id="PF03372">
    <property type="entry name" value="Exo_endo_phos"/>
    <property type="match status" value="1"/>
</dbReference>
<dbReference type="AlphaFoldDB" id="A0A1J4NRG1"/>
<dbReference type="Proteomes" id="UP000034196">
    <property type="component" value="Unassembled WGS sequence"/>
</dbReference>
<dbReference type="STRING" id="1428628.WN71_030315"/>
<feature type="region of interest" description="Disordered" evidence="1">
    <location>
        <begin position="611"/>
        <end position="633"/>
    </location>
</feature>
<feature type="region of interest" description="Disordered" evidence="1">
    <location>
        <begin position="661"/>
        <end position="682"/>
    </location>
</feature>
<accession>A0A1J4NRG1</accession>
<keyword evidence="3" id="KW-0378">Hydrolase</keyword>
<sequence>MLATAGLSANALAASHEALISEVYGGGGNSGATYTNDFIELANAGSGSVDLSGYSVQYLPGTPTASSKWQATALTGSLAGGGHYLVQEAAGTGGTTALPTPDATGAINMSGTNGTVALVTGSDPLTCLTAADCQADPRVKDLVGFGTAVVHEGNGAAAGASNTASVARAASLADTDDNAADFTAGDPSPQNTGDTGGGSTPSDPATTPPPTTTPATPAKIHDIQGTSRVSPLNGKTVTGVTGIVTGVRAYGSSQGYWVQDPNPDADPRTSEGVFVFTGSTTPTVSVGDSVSLDATVSEYYPGGQDTGIQSTTELTKATATVVSSGNDVPAPVVLDKKSVPEQFAPQAGGASIENLPLRPDEYALDTYESLEGMNVRIGSSRVVGATDTYSELWVTVRPDQNPTNRGGTLYKGYDDANSGRLMVQSLIPTATQAFPAANVGDTLSGTTEGPLDYNQYAGTYTLQARTIGSLHKGDLKPEVTAKQSASQVSVATYNVENLAPDNAQSKFDALAKGLVTNLRSPDIVALEEIQDNSGATDDGTVAADKTLSKLVDAIVAAGGPRYQWREIDPVNDKDGGQPGGNIRQAFLYNPDRVQFTDRAGGDSTTAVGVTGTGADTHLTASPGRIAPTDDAWSSSRKPLAGEFTFRGKTLFVIANHFNSKGGDQAIDSRNQPPVRSSEAQRNRQALVERDFVQSLEKADPKAGVVVLGDLNDYQFSPAATALTGNGSVLTDLVNTLPVKERYSYVYEGNSQVLDHILTSPALTRSADYDVVHINSEFTAQTSDHDPQIVRLKP</sequence>
<dbReference type="Gene3D" id="3.60.10.10">
    <property type="entry name" value="Endonuclease/exonuclease/phosphatase"/>
    <property type="match status" value="1"/>
</dbReference>
<dbReference type="SUPFAM" id="SSF56219">
    <property type="entry name" value="DNase I-like"/>
    <property type="match status" value="1"/>
</dbReference>
<dbReference type="OrthoDB" id="1016457at2"/>
<organism evidence="3 4">
    <name type="scientific">Streptomyces mangrovisoli</name>
    <dbReference type="NCBI Taxonomy" id="1428628"/>
    <lineage>
        <taxon>Bacteria</taxon>
        <taxon>Bacillati</taxon>
        <taxon>Actinomycetota</taxon>
        <taxon>Actinomycetes</taxon>
        <taxon>Kitasatosporales</taxon>
        <taxon>Streptomycetaceae</taxon>
        <taxon>Streptomyces</taxon>
    </lineage>
</organism>
<dbReference type="EMBL" id="LAVA02000085">
    <property type="protein sequence ID" value="OIJ64180.1"/>
    <property type="molecule type" value="Genomic_DNA"/>
</dbReference>